<feature type="region of interest" description="Disordered" evidence="1">
    <location>
        <begin position="1"/>
        <end position="29"/>
    </location>
</feature>
<accession>A0AA38P310</accession>
<feature type="region of interest" description="Disordered" evidence="1">
    <location>
        <begin position="82"/>
        <end position="124"/>
    </location>
</feature>
<dbReference type="AlphaFoldDB" id="A0AA38P310"/>
<sequence>MARTMICDANNRPVFRKPRKDPKTGKTTPATRKAWLESQPMIVESSLTEHSVICKTCRDLVQLHPRYLYQVENWQKHIRSECTGRAHEEGDSEPPAPKRRRLTRSSEPVAPRTQMTLRSTRKTVRRVEADRRLEQENFDDDETDVENIEELKHDDHDMAVAQCLTRQSENQFRTPLVESQGSRQTLNVSDSTRMNLVVAAQVWTGISVTVPSVGFHPRQDSEEYSPSMNIENGCDSSFYSCFASRFPVIHGLAGAWPTRDQVTMMVNFDDGHITTAGTTSYSEFSYYHPSSFSLTSTSRPDLATEPTIKSSEEYSAVEYDSDHRSKEGRR</sequence>
<name>A0AA38P310_9AGAR</name>
<protein>
    <submittedName>
        <fullName evidence="2">Uncharacterized protein</fullName>
    </submittedName>
</protein>
<feature type="region of interest" description="Disordered" evidence="1">
    <location>
        <begin position="293"/>
        <end position="330"/>
    </location>
</feature>
<evidence type="ECO:0000313" key="3">
    <source>
        <dbReference type="Proteomes" id="UP001163846"/>
    </source>
</evidence>
<gene>
    <name evidence="2" type="ORF">F5878DRAFT_644502</name>
</gene>
<comment type="caution">
    <text evidence="2">The sequence shown here is derived from an EMBL/GenBank/DDBJ whole genome shotgun (WGS) entry which is preliminary data.</text>
</comment>
<reference evidence="2" key="1">
    <citation type="submission" date="2022-08" db="EMBL/GenBank/DDBJ databases">
        <authorList>
            <consortium name="DOE Joint Genome Institute"/>
            <person name="Min B."/>
            <person name="Riley R."/>
            <person name="Sierra-Patev S."/>
            <person name="Naranjo-Ortiz M."/>
            <person name="Looney B."/>
            <person name="Konkel Z."/>
            <person name="Slot J.C."/>
            <person name="Sakamoto Y."/>
            <person name="Steenwyk J.L."/>
            <person name="Rokas A."/>
            <person name="Carro J."/>
            <person name="Camarero S."/>
            <person name="Ferreira P."/>
            <person name="Molpeceres G."/>
            <person name="Ruiz-Duenas F.J."/>
            <person name="Serrano A."/>
            <person name="Henrissat B."/>
            <person name="Drula E."/>
            <person name="Hughes K.W."/>
            <person name="Mata J.L."/>
            <person name="Ishikawa N.K."/>
            <person name="Vargas-Isla R."/>
            <person name="Ushijima S."/>
            <person name="Smith C.A."/>
            <person name="Ahrendt S."/>
            <person name="Andreopoulos W."/>
            <person name="He G."/>
            <person name="Labutti K."/>
            <person name="Lipzen A."/>
            <person name="Ng V."/>
            <person name="Sandor L."/>
            <person name="Barry K."/>
            <person name="Martinez A.T."/>
            <person name="Xiao Y."/>
            <person name="Gibbons J.G."/>
            <person name="Terashima K."/>
            <person name="Hibbett D.S."/>
            <person name="Grigoriev I.V."/>
        </authorList>
    </citation>
    <scope>NUCLEOTIDE SEQUENCE</scope>
    <source>
        <strain evidence="2">TFB9207</strain>
    </source>
</reference>
<evidence type="ECO:0000313" key="2">
    <source>
        <dbReference type="EMBL" id="KAJ3835240.1"/>
    </source>
</evidence>
<evidence type="ECO:0000256" key="1">
    <source>
        <dbReference type="SAM" id="MobiDB-lite"/>
    </source>
</evidence>
<feature type="compositionally biased region" description="Basic and acidic residues" evidence="1">
    <location>
        <begin position="320"/>
        <end position="330"/>
    </location>
</feature>
<proteinExistence type="predicted"/>
<dbReference type="Proteomes" id="UP001163846">
    <property type="component" value="Unassembled WGS sequence"/>
</dbReference>
<organism evidence="2 3">
    <name type="scientific">Lentinula raphanica</name>
    <dbReference type="NCBI Taxonomy" id="153919"/>
    <lineage>
        <taxon>Eukaryota</taxon>
        <taxon>Fungi</taxon>
        <taxon>Dikarya</taxon>
        <taxon>Basidiomycota</taxon>
        <taxon>Agaricomycotina</taxon>
        <taxon>Agaricomycetes</taxon>
        <taxon>Agaricomycetidae</taxon>
        <taxon>Agaricales</taxon>
        <taxon>Marasmiineae</taxon>
        <taxon>Omphalotaceae</taxon>
        <taxon>Lentinula</taxon>
    </lineage>
</organism>
<dbReference type="EMBL" id="MU806432">
    <property type="protein sequence ID" value="KAJ3835240.1"/>
    <property type="molecule type" value="Genomic_DNA"/>
</dbReference>
<keyword evidence="3" id="KW-1185">Reference proteome</keyword>